<gene>
    <name evidence="5" type="primary">degA_5</name>
    <name evidence="5" type="ORF">HALOF300_01718</name>
</gene>
<dbReference type="Pfam" id="PF00356">
    <property type="entry name" value="LacI"/>
    <property type="match status" value="1"/>
</dbReference>
<dbReference type="Proteomes" id="UP000419743">
    <property type="component" value="Unassembled WGS sequence"/>
</dbReference>
<dbReference type="PROSITE" id="PS50932">
    <property type="entry name" value="HTH_LACI_2"/>
    <property type="match status" value="1"/>
</dbReference>
<dbReference type="SUPFAM" id="SSF53822">
    <property type="entry name" value="Periplasmic binding protein-like I"/>
    <property type="match status" value="1"/>
</dbReference>
<keyword evidence="2" id="KW-0238">DNA-binding</keyword>
<dbReference type="GO" id="GO:0000976">
    <property type="term" value="F:transcription cis-regulatory region binding"/>
    <property type="evidence" value="ECO:0007669"/>
    <property type="project" value="TreeGrafter"/>
</dbReference>
<dbReference type="AlphaFoldDB" id="A0A7M4DHW7"/>
<keyword evidence="1" id="KW-0805">Transcription regulation</keyword>
<keyword evidence="6" id="KW-1185">Reference proteome</keyword>
<dbReference type="PRINTS" id="PR00036">
    <property type="entry name" value="HTHLACI"/>
</dbReference>
<dbReference type="CDD" id="cd06267">
    <property type="entry name" value="PBP1_LacI_sugar_binding-like"/>
    <property type="match status" value="1"/>
</dbReference>
<dbReference type="InterPro" id="IPR028082">
    <property type="entry name" value="Peripla_BP_I"/>
</dbReference>
<sequence>MAATMSDVAKLAGVSVKTVSNVVNDYPYIREGTRARVLDSIQKLGYQINTTARGLRTGRTSLISLAVPELKLPYFAELADSVIAEAEQVGLTVLIEQTNSDRDREIAVLRDPRRQLVDGVIFSPLALGQDDRHLLDVDFPLVVLGERIFAAPADHVTMQNVDAASAATQHLLGLGRRRIAMVGGHRGERVGSAALREAGYREALEAAGIAVDPALIGESGLWHRETGARTIATMLDAGTDLDAVFALNDALAIGVLRELHTRGIRVPQDVAVIGFDDVEDARFTYPSLSSVSPGRAQIARSAVALLHRRIVEQVAPAEHETIMAEFEVVPRESTLGLPAGRT</sequence>
<evidence type="ECO:0000259" key="4">
    <source>
        <dbReference type="PROSITE" id="PS50932"/>
    </source>
</evidence>
<protein>
    <submittedName>
        <fullName evidence="5">HTH-type transcriptional regulator DegA</fullName>
    </submittedName>
</protein>
<dbReference type="PANTHER" id="PTHR30146:SF109">
    <property type="entry name" value="HTH-TYPE TRANSCRIPTIONAL REGULATOR GALS"/>
    <property type="match status" value="1"/>
</dbReference>
<evidence type="ECO:0000256" key="1">
    <source>
        <dbReference type="ARBA" id="ARBA00023015"/>
    </source>
</evidence>
<dbReference type="Pfam" id="PF13377">
    <property type="entry name" value="Peripla_BP_3"/>
    <property type="match status" value="1"/>
</dbReference>
<evidence type="ECO:0000256" key="3">
    <source>
        <dbReference type="ARBA" id="ARBA00023163"/>
    </source>
</evidence>
<accession>A0A7M4DHW7</accession>
<dbReference type="GO" id="GO:0003700">
    <property type="term" value="F:DNA-binding transcription factor activity"/>
    <property type="evidence" value="ECO:0007669"/>
    <property type="project" value="TreeGrafter"/>
</dbReference>
<name>A0A7M4DHW7_9MICO</name>
<dbReference type="InterPro" id="IPR046335">
    <property type="entry name" value="LacI/GalR-like_sensor"/>
</dbReference>
<evidence type="ECO:0000313" key="5">
    <source>
        <dbReference type="EMBL" id="VZO36514.1"/>
    </source>
</evidence>
<feature type="domain" description="HTH lacI-type" evidence="4">
    <location>
        <begin position="3"/>
        <end position="57"/>
    </location>
</feature>
<dbReference type="Gene3D" id="3.40.50.2300">
    <property type="match status" value="2"/>
</dbReference>
<evidence type="ECO:0000313" key="6">
    <source>
        <dbReference type="Proteomes" id="UP000419743"/>
    </source>
</evidence>
<reference evidence="5 6" key="1">
    <citation type="submission" date="2019-11" db="EMBL/GenBank/DDBJ databases">
        <authorList>
            <person name="Criscuolo A."/>
        </authorList>
    </citation>
    <scope>NUCLEOTIDE SEQUENCE [LARGE SCALE GENOMIC DNA]</scope>
    <source>
        <strain evidence="5">CIP111667</strain>
    </source>
</reference>
<organism evidence="5 6">
    <name type="scientific">Occultella aeris</name>
    <dbReference type="NCBI Taxonomy" id="2761496"/>
    <lineage>
        <taxon>Bacteria</taxon>
        <taxon>Bacillati</taxon>
        <taxon>Actinomycetota</taxon>
        <taxon>Actinomycetes</taxon>
        <taxon>Micrococcales</taxon>
        <taxon>Ruaniaceae</taxon>
        <taxon>Occultella</taxon>
    </lineage>
</organism>
<comment type="caution">
    <text evidence="5">The sequence shown here is derived from an EMBL/GenBank/DDBJ whole genome shotgun (WGS) entry which is preliminary data.</text>
</comment>
<dbReference type="PROSITE" id="PS00356">
    <property type="entry name" value="HTH_LACI_1"/>
    <property type="match status" value="1"/>
</dbReference>
<dbReference type="CDD" id="cd01392">
    <property type="entry name" value="HTH_LacI"/>
    <property type="match status" value="1"/>
</dbReference>
<dbReference type="SMART" id="SM00354">
    <property type="entry name" value="HTH_LACI"/>
    <property type="match status" value="1"/>
</dbReference>
<dbReference type="PANTHER" id="PTHR30146">
    <property type="entry name" value="LACI-RELATED TRANSCRIPTIONAL REPRESSOR"/>
    <property type="match status" value="1"/>
</dbReference>
<proteinExistence type="predicted"/>
<dbReference type="InterPro" id="IPR000843">
    <property type="entry name" value="HTH_LacI"/>
</dbReference>
<dbReference type="EMBL" id="CACRYJ010000024">
    <property type="protein sequence ID" value="VZO36514.1"/>
    <property type="molecule type" value="Genomic_DNA"/>
</dbReference>
<keyword evidence="3" id="KW-0804">Transcription</keyword>
<dbReference type="Gene3D" id="1.10.260.40">
    <property type="entry name" value="lambda repressor-like DNA-binding domains"/>
    <property type="match status" value="1"/>
</dbReference>
<dbReference type="SUPFAM" id="SSF47413">
    <property type="entry name" value="lambda repressor-like DNA-binding domains"/>
    <property type="match status" value="1"/>
</dbReference>
<dbReference type="RefSeq" id="WP_231955151.1">
    <property type="nucleotide sequence ID" value="NZ_CACRYJ010000024.1"/>
</dbReference>
<evidence type="ECO:0000256" key="2">
    <source>
        <dbReference type="ARBA" id="ARBA00023125"/>
    </source>
</evidence>
<dbReference type="InterPro" id="IPR010982">
    <property type="entry name" value="Lambda_DNA-bd_dom_sf"/>
</dbReference>